<evidence type="ECO:0000256" key="9">
    <source>
        <dbReference type="ARBA" id="ARBA00023295"/>
    </source>
</evidence>
<keyword evidence="9 12" id="KW-0326">Glycosidase</keyword>
<dbReference type="InterPro" id="IPR036861">
    <property type="entry name" value="Endochitinase-like_sf"/>
</dbReference>
<dbReference type="InterPro" id="IPR029070">
    <property type="entry name" value="Chitinase_insertion_sf"/>
</dbReference>
<keyword evidence="6" id="KW-0146">Chitin degradation</keyword>
<keyword evidence="11" id="KW-1015">Disulfide bond</keyword>
<accession>A0A2T5M0B8</accession>
<dbReference type="GO" id="GO:0000272">
    <property type="term" value="P:polysaccharide catabolic process"/>
    <property type="evidence" value="ECO:0007669"/>
    <property type="project" value="UniProtKB-KW"/>
</dbReference>
<dbReference type="CDD" id="cd00035">
    <property type="entry name" value="ChtBD1"/>
    <property type="match status" value="1"/>
</dbReference>
<dbReference type="Proteomes" id="UP000244073">
    <property type="component" value="Unassembled WGS sequence"/>
</dbReference>
<dbReference type="SUPFAM" id="SSF54556">
    <property type="entry name" value="Chitinase insertion domain"/>
    <property type="match status" value="1"/>
</dbReference>
<evidence type="ECO:0000259" key="15">
    <source>
        <dbReference type="PROSITE" id="PS51910"/>
    </source>
</evidence>
<dbReference type="GO" id="GO:0006032">
    <property type="term" value="P:chitin catabolic process"/>
    <property type="evidence" value="ECO:0007669"/>
    <property type="project" value="UniProtKB-KW"/>
</dbReference>
<evidence type="ECO:0000256" key="2">
    <source>
        <dbReference type="ARBA" id="ARBA00008682"/>
    </source>
</evidence>
<dbReference type="Gene3D" id="3.20.20.80">
    <property type="entry name" value="Glycosidases"/>
    <property type="match status" value="1"/>
</dbReference>
<dbReference type="PANTHER" id="PTHR11177">
    <property type="entry name" value="CHITINASE"/>
    <property type="match status" value="1"/>
</dbReference>
<dbReference type="PROSITE" id="PS00026">
    <property type="entry name" value="CHIT_BIND_I_1"/>
    <property type="match status" value="1"/>
</dbReference>
<feature type="disulfide bond" evidence="11">
    <location>
        <begin position="100"/>
        <end position="114"/>
    </location>
</feature>
<evidence type="ECO:0000256" key="13">
    <source>
        <dbReference type="SAM" id="SignalP"/>
    </source>
</evidence>
<dbReference type="SMART" id="SM00270">
    <property type="entry name" value="ChtBD1"/>
    <property type="match status" value="2"/>
</dbReference>
<proteinExistence type="inferred from homology"/>
<evidence type="ECO:0000313" key="17">
    <source>
        <dbReference type="Proteomes" id="UP000244073"/>
    </source>
</evidence>
<feature type="disulfide bond" evidence="11">
    <location>
        <begin position="95"/>
        <end position="107"/>
    </location>
</feature>
<keyword evidence="4 11" id="KW-0147">Chitin-binding</keyword>
<dbReference type="InterPro" id="IPR001223">
    <property type="entry name" value="Glyco_hydro18_cat"/>
</dbReference>
<dbReference type="InterPro" id="IPR011583">
    <property type="entry name" value="Chitinase_II/V-like_cat"/>
</dbReference>
<organism evidence="16 17">
    <name type="scientific">Aspergillus ochraceoroseus IBT 24754</name>
    <dbReference type="NCBI Taxonomy" id="1392256"/>
    <lineage>
        <taxon>Eukaryota</taxon>
        <taxon>Fungi</taxon>
        <taxon>Dikarya</taxon>
        <taxon>Ascomycota</taxon>
        <taxon>Pezizomycotina</taxon>
        <taxon>Eurotiomycetes</taxon>
        <taxon>Eurotiomycetidae</taxon>
        <taxon>Eurotiales</taxon>
        <taxon>Aspergillaceae</taxon>
        <taxon>Aspergillus</taxon>
        <taxon>Aspergillus subgen. Nidulantes</taxon>
    </lineage>
</organism>
<comment type="similarity">
    <text evidence="2">Belongs to the glycosyl hydrolase 18 family. Chitinase class V subfamily.</text>
</comment>
<dbReference type="PROSITE" id="PS51910">
    <property type="entry name" value="GH18_2"/>
    <property type="match status" value="1"/>
</dbReference>
<keyword evidence="8" id="KW-0119">Carbohydrate metabolism</keyword>
<comment type="catalytic activity">
    <reaction evidence="1">
        <text>Random endo-hydrolysis of N-acetyl-beta-D-glucosaminide (1-&gt;4)-beta-linkages in chitin and chitodextrins.</text>
        <dbReference type="EC" id="3.2.1.14"/>
    </reaction>
</comment>
<dbReference type="EMBL" id="MSFN02000003">
    <property type="protein sequence ID" value="PTU21984.1"/>
    <property type="molecule type" value="Genomic_DNA"/>
</dbReference>
<dbReference type="SMART" id="SM00636">
    <property type="entry name" value="Glyco_18"/>
    <property type="match status" value="1"/>
</dbReference>
<dbReference type="Pfam" id="PF00187">
    <property type="entry name" value="Chitin_bind_1"/>
    <property type="match status" value="1"/>
</dbReference>
<dbReference type="Gene3D" id="3.30.60.10">
    <property type="entry name" value="Endochitinase-like"/>
    <property type="match status" value="1"/>
</dbReference>
<dbReference type="EC" id="3.2.1.14" evidence="3"/>
<dbReference type="InterPro" id="IPR018371">
    <property type="entry name" value="Chitin-binding_1_CS"/>
</dbReference>
<feature type="chain" id="PRO_5015617091" description="chitinase" evidence="13">
    <location>
        <begin position="20"/>
        <end position="510"/>
    </location>
</feature>
<evidence type="ECO:0000313" key="16">
    <source>
        <dbReference type="EMBL" id="PTU21984.1"/>
    </source>
</evidence>
<keyword evidence="5 12" id="KW-0378">Hydrolase</keyword>
<dbReference type="Pfam" id="PF00704">
    <property type="entry name" value="Glyco_hydro_18"/>
    <property type="match status" value="1"/>
</dbReference>
<gene>
    <name evidence="16" type="ORF">P175DRAFT_0556936</name>
</gene>
<dbReference type="Gene3D" id="3.10.50.10">
    <property type="match status" value="1"/>
</dbReference>
<keyword evidence="10" id="KW-0624">Polysaccharide degradation</keyword>
<evidence type="ECO:0000256" key="8">
    <source>
        <dbReference type="ARBA" id="ARBA00023277"/>
    </source>
</evidence>
<name>A0A2T5M0B8_9EURO</name>
<evidence type="ECO:0000256" key="5">
    <source>
        <dbReference type="ARBA" id="ARBA00022801"/>
    </source>
</evidence>
<keyword evidence="13" id="KW-0732">Signal</keyword>
<dbReference type="PROSITE" id="PS01095">
    <property type="entry name" value="GH18_1"/>
    <property type="match status" value="1"/>
</dbReference>
<dbReference type="GeneID" id="63817609"/>
<evidence type="ECO:0000256" key="12">
    <source>
        <dbReference type="RuleBase" id="RU000489"/>
    </source>
</evidence>
<evidence type="ECO:0000256" key="4">
    <source>
        <dbReference type="ARBA" id="ARBA00022669"/>
    </source>
</evidence>
<dbReference type="InterPro" id="IPR017853">
    <property type="entry name" value="GH"/>
</dbReference>
<reference evidence="16 17" key="1">
    <citation type="journal article" date="2018" name="Proc. Natl. Acad. Sci. U.S.A.">
        <title>Linking secondary metabolites to gene clusters through genome sequencing of six diverse Aspergillus species.</title>
        <authorList>
            <person name="Kaerboelling I."/>
            <person name="Vesth T.C."/>
            <person name="Frisvad J.C."/>
            <person name="Nybo J.L."/>
            <person name="Theobald S."/>
            <person name="Kuo A."/>
            <person name="Bowyer P."/>
            <person name="Matsuda Y."/>
            <person name="Mondo S."/>
            <person name="Lyhne E.K."/>
            <person name="Kogle M.E."/>
            <person name="Clum A."/>
            <person name="Lipzen A."/>
            <person name="Salamov A."/>
            <person name="Ngan C.Y."/>
            <person name="Daum C."/>
            <person name="Chiniquy J."/>
            <person name="Barry K."/>
            <person name="LaButti K."/>
            <person name="Haridas S."/>
            <person name="Simmons B.A."/>
            <person name="Magnuson J.K."/>
            <person name="Mortensen U.H."/>
            <person name="Larsen T.O."/>
            <person name="Grigoriev I.V."/>
            <person name="Baker S.E."/>
            <person name="Andersen M.R."/>
        </authorList>
    </citation>
    <scope>NUCLEOTIDE SEQUENCE [LARGE SCALE GENOMIC DNA]</scope>
    <source>
        <strain evidence="16 17">IBT 24754</strain>
    </source>
</reference>
<protein>
    <recommendedName>
        <fullName evidence="3">chitinase</fullName>
        <ecNumber evidence="3">3.2.1.14</ecNumber>
    </recommendedName>
</protein>
<evidence type="ECO:0000256" key="3">
    <source>
        <dbReference type="ARBA" id="ARBA00012729"/>
    </source>
</evidence>
<feature type="domain" description="Chitin-binding type-1" evidence="14">
    <location>
        <begin position="78"/>
        <end position="126"/>
    </location>
</feature>
<dbReference type="PANTHER" id="PTHR11177:SF333">
    <property type="entry name" value="CHITINASE"/>
    <property type="match status" value="1"/>
</dbReference>
<evidence type="ECO:0000256" key="10">
    <source>
        <dbReference type="ARBA" id="ARBA00023326"/>
    </source>
</evidence>
<sequence>MKLTIPLLLLFQLIGNCSSSALESRQVLTNADDDSSCTPSKSCKIGCCGPIDTTTGKGFCGFGPDFCGTACTSDCDRKSECDPGWGAQWSNASACPLNVCCSAFGFCGTTDDFCNGKKVISPECSGTSAHGRIIGYYEGWNTDRPCGAMQPQDIPLGYYTHIYFAFALINPTTFRIAPMDAKTASRYRAVTALKARQPSLQVWIAIGGWAMNDPGPTQRTFSDLAASEQAQDAFFESLSSFMQNNGFDGVDLDWEYPVADDRGGQPADFDNFVTLLRRLREKLNQSGSRVGISITLPASYWYLRGFNLVALEPYVDFLNIMTYDIHGTWDAPIPSLGPHALAHTNLTEINQALELLWRNNINPHRINLGLAFYGRSFTLEDPQCTQPGCRYRDAGRAGPCTNTAGVLSATEIQGILASGGGGGGGMRARQTLDVAAAVQIVVWDQDQWVSWDDEVTLGLKVEFANRRCLGGTMVWAVDLDADGTLINGLGRRMGKKKEEVFFFYLDGLTA</sequence>
<dbReference type="InterPro" id="IPR001002">
    <property type="entry name" value="Chitin-bd_1"/>
</dbReference>
<dbReference type="SUPFAM" id="SSF51445">
    <property type="entry name" value="(Trans)glycosidases"/>
    <property type="match status" value="1"/>
</dbReference>
<dbReference type="InterPro" id="IPR050314">
    <property type="entry name" value="Glycosyl_Hydrlase_18"/>
</dbReference>
<evidence type="ECO:0000256" key="11">
    <source>
        <dbReference type="PROSITE-ProRule" id="PRU00261"/>
    </source>
</evidence>
<dbReference type="GO" id="GO:0008061">
    <property type="term" value="F:chitin binding"/>
    <property type="evidence" value="ECO:0007669"/>
    <property type="project" value="UniProtKB-UniRule"/>
</dbReference>
<keyword evidence="7" id="KW-0843">Virulence</keyword>
<dbReference type="VEuPathDB" id="FungiDB:P175DRAFT_0556936"/>
<dbReference type="RefSeq" id="XP_040753376.1">
    <property type="nucleotide sequence ID" value="XM_040900725.1"/>
</dbReference>
<comment type="caution">
    <text evidence="11">Lacks conserved residue(s) required for the propagation of feature annotation.</text>
</comment>
<dbReference type="OrthoDB" id="73875at2759"/>
<evidence type="ECO:0000259" key="14">
    <source>
        <dbReference type="PROSITE" id="PS50941"/>
    </source>
</evidence>
<dbReference type="SUPFAM" id="SSF57016">
    <property type="entry name" value="Plant lectins/antimicrobial peptides"/>
    <property type="match status" value="1"/>
</dbReference>
<dbReference type="InterPro" id="IPR001579">
    <property type="entry name" value="Glyco_hydro_18_chit_AS"/>
</dbReference>
<dbReference type="GO" id="GO:0008843">
    <property type="term" value="F:endochitinase activity"/>
    <property type="evidence" value="ECO:0007669"/>
    <property type="project" value="UniProtKB-EC"/>
</dbReference>
<evidence type="ECO:0000256" key="1">
    <source>
        <dbReference type="ARBA" id="ARBA00000822"/>
    </source>
</evidence>
<dbReference type="PROSITE" id="PS50941">
    <property type="entry name" value="CHIT_BIND_I_2"/>
    <property type="match status" value="1"/>
</dbReference>
<dbReference type="AlphaFoldDB" id="A0A2T5M0B8"/>
<evidence type="ECO:0000256" key="6">
    <source>
        <dbReference type="ARBA" id="ARBA00023024"/>
    </source>
</evidence>
<feature type="domain" description="GH18" evidence="15">
    <location>
        <begin position="131"/>
        <end position="496"/>
    </location>
</feature>
<feature type="signal peptide" evidence="13">
    <location>
        <begin position="1"/>
        <end position="19"/>
    </location>
</feature>
<evidence type="ECO:0000256" key="7">
    <source>
        <dbReference type="ARBA" id="ARBA00023026"/>
    </source>
</evidence>
<comment type="caution">
    <text evidence="16">The sequence shown here is derived from an EMBL/GenBank/DDBJ whole genome shotgun (WGS) entry which is preliminary data.</text>
</comment>